<dbReference type="PANTHER" id="PTHR42879">
    <property type="entry name" value="3-OXOACYL-(ACYL-CARRIER-PROTEIN) REDUCTASE"/>
    <property type="match status" value="1"/>
</dbReference>
<keyword evidence="2" id="KW-0560">Oxidoreductase</keyword>
<dbReference type="GO" id="GO:0004316">
    <property type="term" value="F:3-oxoacyl-[acyl-carrier-protein] reductase (NADPH) activity"/>
    <property type="evidence" value="ECO:0007669"/>
    <property type="project" value="UniProtKB-EC"/>
</dbReference>
<reference evidence="2 3" key="1">
    <citation type="submission" date="2020-07" db="EMBL/GenBank/DDBJ databases">
        <title>Sequencing the genomes of 1000 actinobacteria strains.</title>
        <authorList>
            <person name="Klenk H.-P."/>
        </authorList>
    </citation>
    <scope>NUCLEOTIDE SEQUENCE [LARGE SCALE GENOMIC DNA]</scope>
    <source>
        <strain evidence="2 3">DSM 26341</strain>
    </source>
</reference>
<proteinExistence type="inferred from homology"/>
<dbReference type="Gene3D" id="3.40.50.720">
    <property type="entry name" value="NAD(P)-binding Rossmann-like Domain"/>
    <property type="match status" value="1"/>
</dbReference>
<organism evidence="2 3">
    <name type="scientific">Spelaeicoccus albus</name>
    <dbReference type="NCBI Taxonomy" id="1280376"/>
    <lineage>
        <taxon>Bacteria</taxon>
        <taxon>Bacillati</taxon>
        <taxon>Actinomycetota</taxon>
        <taxon>Actinomycetes</taxon>
        <taxon>Micrococcales</taxon>
        <taxon>Brevibacteriaceae</taxon>
        <taxon>Spelaeicoccus</taxon>
    </lineage>
</organism>
<dbReference type="EMBL" id="JACBZP010000001">
    <property type="protein sequence ID" value="NYI68269.1"/>
    <property type="molecule type" value="Genomic_DNA"/>
</dbReference>
<evidence type="ECO:0000256" key="1">
    <source>
        <dbReference type="ARBA" id="ARBA00006484"/>
    </source>
</evidence>
<sequence length="257" mass="26244">MDLQLHGRTAFVAASTGGLGLAIATALGNEGANVVVTGRRADIARKVAAELPSAIGVELDVTSTESRDRALNTAEETFGTIDIMVLNGPGPPPGAAADMSTTDVSDAVEQLVAPGQHFVSRVLPGMRSRRWGRVLAVGSSGIVEPLANLASSNLGRAALAAYLKTLASEVATDGVTVNLLLPGRIATDRVASLDAAKAQHEGISREEVSRRSKQSIPAGRYGDPAEFGAAATFLCSGPASYLAGVALRCDGGLAKSL</sequence>
<accession>A0A7Z0IIA8</accession>
<name>A0A7Z0IIA8_9MICO</name>
<gene>
    <name evidence="2" type="ORF">BJY26_002575</name>
</gene>
<dbReference type="RefSeq" id="WP_179428638.1">
    <property type="nucleotide sequence ID" value="NZ_JACBZP010000001.1"/>
</dbReference>
<dbReference type="SUPFAM" id="SSF51735">
    <property type="entry name" value="NAD(P)-binding Rossmann-fold domains"/>
    <property type="match status" value="1"/>
</dbReference>
<dbReference type="Pfam" id="PF13561">
    <property type="entry name" value="adh_short_C2"/>
    <property type="match status" value="1"/>
</dbReference>
<dbReference type="EC" id="1.1.1.100" evidence="2"/>
<dbReference type="PANTHER" id="PTHR42879:SF6">
    <property type="entry name" value="NADPH-DEPENDENT REDUCTASE BACG"/>
    <property type="match status" value="1"/>
</dbReference>
<protein>
    <submittedName>
        <fullName evidence="2">3-oxoacyl-[acyl-carrier protein] reductase</fullName>
        <ecNumber evidence="2">1.1.1.100</ecNumber>
    </submittedName>
</protein>
<dbReference type="Proteomes" id="UP000539111">
    <property type="component" value="Unassembled WGS sequence"/>
</dbReference>
<evidence type="ECO:0000313" key="3">
    <source>
        <dbReference type="Proteomes" id="UP000539111"/>
    </source>
</evidence>
<dbReference type="InterPro" id="IPR002347">
    <property type="entry name" value="SDR_fam"/>
</dbReference>
<comment type="caution">
    <text evidence="2">The sequence shown here is derived from an EMBL/GenBank/DDBJ whole genome shotgun (WGS) entry which is preliminary data.</text>
</comment>
<comment type="similarity">
    <text evidence="1">Belongs to the short-chain dehydrogenases/reductases (SDR) family.</text>
</comment>
<dbReference type="AlphaFoldDB" id="A0A7Z0IIA8"/>
<dbReference type="InterPro" id="IPR050259">
    <property type="entry name" value="SDR"/>
</dbReference>
<dbReference type="InterPro" id="IPR036291">
    <property type="entry name" value="NAD(P)-bd_dom_sf"/>
</dbReference>
<evidence type="ECO:0000313" key="2">
    <source>
        <dbReference type="EMBL" id="NYI68269.1"/>
    </source>
</evidence>
<dbReference type="PRINTS" id="PR00081">
    <property type="entry name" value="GDHRDH"/>
</dbReference>
<keyword evidence="3" id="KW-1185">Reference proteome</keyword>